<proteinExistence type="predicted"/>
<organism evidence="2 3">
    <name type="scientific">Bonamia ostreae</name>
    <dbReference type="NCBI Taxonomy" id="126728"/>
    <lineage>
        <taxon>Eukaryota</taxon>
        <taxon>Sar</taxon>
        <taxon>Rhizaria</taxon>
        <taxon>Endomyxa</taxon>
        <taxon>Ascetosporea</taxon>
        <taxon>Haplosporida</taxon>
        <taxon>Bonamia</taxon>
    </lineage>
</organism>
<evidence type="ECO:0008006" key="4">
    <source>
        <dbReference type="Google" id="ProtNLM"/>
    </source>
</evidence>
<comment type="caution">
    <text evidence="2">The sequence shown here is derived from an EMBL/GenBank/DDBJ whole genome shotgun (WGS) entry which is preliminary data.</text>
</comment>
<dbReference type="EMBL" id="JBDODL010000783">
    <property type="protein sequence ID" value="MES1920639.1"/>
    <property type="molecule type" value="Genomic_DNA"/>
</dbReference>
<feature type="compositionally biased region" description="Basic and acidic residues" evidence="1">
    <location>
        <begin position="56"/>
        <end position="76"/>
    </location>
</feature>
<evidence type="ECO:0000313" key="2">
    <source>
        <dbReference type="EMBL" id="MES1920639.1"/>
    </source>
</evidence>
<gene>
    <name evidence="2" type="ORF">MHBO_002292</name>
</gene>
<evidence type="ECO:0000313" key="3">
    <source>
        <dbReference type="Proteomes" id="UP001439008"/>
    </source>
</evidence>
<name>A0ABV2AMG3_9EUKA</name>
<accession>A0ABV2AMG3</accession>
<keyword evidence="3" id="KW-1185">Reference proteome</keyword>
<dbReference type="Proteomes" id="UP001439008">
    <property type="component" value="Unassembled WGS sequence"/>
</dbReference>
<feature type="compositionally biased region" description="Basic and acidic residues" evidence="1">
    <location>
        <begin position="106"/>
        <end position="116"/>
    </location>
</feature>
<protein>
    <recommendedName>
        <fullName evidence="4">Viral A-type inclusion protein</fullName>
    </recommendedName>
</protein>
<evidence type="ECO:0000256" key="1">
    <source>
        <dbReference type="SAM" id="MobiDB-lite"/>
    </source>
</evidence>
<sequence length="358" mass="41974">MQPSNFINSEMQNQNPKIATKINFLKENSKEIGNKIRKLEQIGYKNTKFNDSFDYENPKIDKSQSKINEAKIDNPKKMRKFTQKTTTQIYKEDSNHNKNNNNESSNPDKQKNDESEKNLKEMAEDLIKIYQNNELKEARKENLETIKQNEALKIEYEEISKQSLNLQNQIDELFLKEKNLQNEILVKSAQIDRILSKNAKFCEDFGKILDKISNLNSDSVDCDELFNQIKILRFNSKNGEKTENFILKLENFAIKIFQNLRNVEQKENSNKQKFPKNGEDSKGKWLENIQKIAFDGRKDYEKIILFSKEMVETAKRMLETLKLSSENQVVEDLRSLLIGLVEKIKEVTESLVVVNEKR</sequence>
<reference evidence="2 3" key="1">
    <citation type="journal article" date="2024" name="BMC Biol.">
        <title>Comparative genomics of Ascetosporea gives new insight into the evolutionary basis for animal parasitism in Rhizaria.</title>
        <authorList>
            <person name="Hiltunen Thoren M."/>
            <person name="Onut-Brannstrom I."/>
            <person name="Alfjorden A."/>
            <person name="Peckova H."/>
            <person name="Swords F."/>
            <person name="Hooper C."/>
            <person name="Holzer A.S."/>
            <person name="Bass D."/>
            <person name="Burki F."/>
        </authorList>
    </citation>
    <scope>NUCLEOTIDE SEQUENCE [LARGE SCALE GENOMIC DNA]</scope>
    <source>
        <strain evidence="2">20-A016</strain>
    </source>
</reference>
<feature type="region of interest" description="Disordered" evidence="1">
    <location>
        <begin position="49"/>
        <end position="116"/>
    </location>
</feature>